<evidence type="ECO:0000313" key="2">
    <source>
        <dbReference type="Proteomes" id="UP000053675"/>
    </source>
</evidence>
<reference evidence="1 2" key="1">
    <citation type="submission" date="2014-05" db="EMBL/GenBank/DDBJ databases">
        <title>Draft Genome Sequence of Nitratireductor basaltis Strain UMTGB225, A Marine Bacterium Isolated from Green Barrel Tunicate.</title>
        <authorList>
            <person name="Gan H.Y."/>
        </authorList>
    </citation>
    <scope>NUCLEOTIDE SEQUENCE [LARGE SCALE GENOMIC DNA]</scope>
    <source>
        <strain evidence="1 2">UMTGB225</strain>
    </source>
</reference>
<comment type="caution">
    <text evidence="1">The sequence shown here is derived from an EMBL/GenBank/DDBJ whole genome shotgun (WGS) entry which is preliminary data.</text>
</comment>
<proteinExistence type="predicted"/>
<organism evidence="1 2">
    <name type="scientific">Nitratireductor basaltis</name>
    <dbReference type="NCBI Taxonomy" id="472175"/>
    <lineage>
        <taxon>Bacteria</taxon>
        <taxon>Pseudomonadati</taxon>
        <taxon>Pseudomonadota</taxon>
        <taxon>Alphaproteobacteria</taxon>
        <taxon>Hyphomicrobiales</taxon>
        <taxon>Phyllobacteriaceae</taxon>
        <taxon>Nitratireductor</taxon>
    </lineage>
</organism>
<protein>
    <submittedName>
        <fullName evidence="1">Uncharacterized protein</fullName>
    </submittedName>
</protein>
<evidence type="ECO:0000313" key="1">
    <source>
        <dbReference type="EMBL" id="KFB08865.1"/>
    </source>
</evidence>
<name>A0A084U7C9_9HYPH</name>
<accession>A0A084U7C9</accession>
<dbReference type="EMBL" id="JMQM01000002">
    <property type="protein sequence ID" value="KFB08865.1"/>
    <property type="molecule type" value="Genomic_DNA"/>
</dbReference>
<dbReference type="STRING" id="472175.EL18_03120"/>
<sequence>MTFPAGFISRRVFRLLRDRIIGGASFKAERRIPEALPEAGKR</sequence>
<dbReference type="AlphaFoldDB" id="A0A084U7C9"/>
<gene>
    <name evidence="1" type="ORF">EL18_03120</name>
</gene>
<keyword evidence="2" id="KW-1185">Reference proteome</keyword>
<dbReference type="Proteomes" id="UP000053675">
    <property type="component" value="Unassembled WGS sequence"/>
</dbReference>